<accession>A0ABP4KZT7</accession>
<dbReference type="Proteomes" id="UP001500363">
    <property type="component" value="Unassembled WGS sequence"/>
</dbReference>
<proteinExistence type="predicted"/>
<evidence type="ECO:0000313" key="1">
    <source>
        <dbReference type="EMBL" id="GAA1513628.1"/>
    </source>
</evidence>
<dbReference type="EMBL" id="BAAANC010000001">
    <property type="protein sequence ID" value="GAA1513628.1"/>
    <property type="molecule type" value="Genomic_DNA"/>
</dbReference>
<name>A0ABP4KZT7_9ACTN</name>
<evidence type="ECO:0000313" key="2">
    <source>
        <dbReference type="Proteomes" id="UP001500363"/>
    </source>
</evidence>
<organism evidence="1 2">
    <name type="scientific">Kribbella lupini</name>
    <dbReference type="NCBI Taxonomy" id="291602"/>
    <lineage>
        <taxon>Bacteria</taxon>
        <taxon>Bacillati</taxon>
        <taxon>Actinomycetota</taxon>
        <taxon>Actinomycetes</taxon>
        <taxon>Propionibacteriales</taxon>
        <taxon>Kribbellaceae</taxon>
        <taxon>Kribbella</taxon>
    </lineage>
</organism>
<comment type="caution">
    <text evidence="1">The sequence shown here is derived from an EMBL/GenBank/DDBJ whole genome shotgun (WGS) entry which is preliminary data.</text>
</comment>
<protein>
    <submittedName>
        <fullName evidence="1">Uncharacterized protein</fullName>
    </submittedName>
</protein>
<sequence length="78" mass="7686">MATDVGRTAGSLHWDAAIRPTRYSGLKVTSRSYRSVTGRVVAGVLGEGEVGAGVGAGVGVGVDEAEGEDEGVPVAAGS</sequence>
<reference evidence="2" key="1">
    <citation type="journal article" date="2019" name="Int. J. Syst. Evol. Microbiol.">
        <title>The Global Catalogue of Microorganisms (GCM) 10K type strain sequencing project: providing services to taxonomists for standard genome sequencing and annotation.</title>
        <authorList>
            <consortium name="The Broad Institute Genomics Platform"/>
            <consortium name="The Broad Institute Genome Sequencing Center for Infectious Disease"/>
            <person name="Wu L."/>
            <person name="Ma J."/>
        </authorList>
    </citation>
    <scope>NUCLEOTIDE SEQUENCE [LARGE SCALE GENOMIC DNA]</scope>
    <source>
        <strain evidence="2">JCM 14303</strain>
    </source>
</reference>
<keyword evidence="2" id="KW-1185">Reference proteome</keyword>
<gene>
    <name evidence="1" type="ORF">GCM10009741_09620</name>
</gene>